<protein>
    <submittedName>
        <fullName evidence="2">Uncharacterized protein</fullName>
    </submittedName>
</protein>
<dbReference type="AlphaFoldDB" id="A0AA96VC93"/>
<gene>
    <name evidence="2" type="ORF">PXH68_09425</name>
</gene>
<name>A0AA96VC93_9STRE</name>
<proteinExistence type="predicted"/>
<reference evidence="2 3" key="1">
    <citation type="submission" date="2023-02" db="EMBL/GenBank/DDBJ databases">
        <title>Streptococcus sp. Genome Sequencing and Assembly.</title>
        <authorList>
            <person name="Shore S.M."/>
            <person name="Nicholson T.L."/>
        </authorList>
    </citation>
    <scope>NUCLEOTIDE SEQUENCE [LARGE SCALE GENOMIC DNA]</scope>
    <source>
        <strain evidence="2 3">29896</strain>
    </source>
</reference>
<accession>A0AA96VC93</accession>
<keyword evidence="3" id="KW-1185">Reference proteome</keyword>
<dbReference type="EMBL" id="CP118733">
    <property type="protein sequence ID" value="WNY47077.1"/>
    <property type="molecule type" value="Genomic_DNA"/>
</dbReference>
<dbReference type="RefSeq" id="WP_205030916.1">
    <property type="nucleotide sequence ID" value="NZ_CP118733.1"/>
</dbReference>
<dbReference type="Proteomes" id="UP001304088">
    <property type="component" value="Chromosome"/>
</dbReference>
<sequence length="57" mass="6705">MKVLLTILYSVAIGYNLLYLAYNVQRTSMFNLLWSVVIIIACSINLYFLWKNKQQSE</sequence>
<feature type="transmembrane region" description="Helical" evidence="1">
    <location>
        <begin position="29"/>
        <end position="50"/>
    </location>
</feature>
<dbReference type="KEGG" id="ssuv:PXH68_09425"/>
<feature type="transmembrane region" description="Helical" evidence="1">
    <location>
        <begin position="6"/>
        <end position="22"/>
    </location>
</feature>
<evidence type="ECO:0000313" key="2">
    <source>
        <dbReference type="EMBL" id="WNY47077.1"/>
    </source>
</evidence>
<keyword evidence="1" id="KW-0472">Membrane</keyword>
<organism evidence="2 3">
    <name type="scientific">Streptococcus suivaginalis</name>
    <dbReference type="NCBI Taxonomy" id="3028082"/>
    <lineage>
        <taxon>Bacteria</taxon>
        <taxon>Bacillati</taxon>
        <taxon>Bacillota</taxon>
        <taxon>Bacilli</taxon>
        <taxon>Lactobacillales</taxon>
        <taxon>Streptococcaceae</taxon>
        <taxon>Streptococcus</taxon>
    </lineage>
</organism>
<keyword evidence="1" id="KW-0812">Transmembrane</keyword>
<evidence type="ECO:0000313" key="3">
    <source>
        <dbReference type="Proteomes" id="UP001304088"/>
    </source>
</evidence>
<keyword evidence="1" id="KW-1133">Transmembrane helix</keyword>
<evidence type="ECO:0000256" key="1">
    <source>
        <dbReference type="SAM" id="Phobius"/>
    </source>
</evidence>